<organism evidence="1 2">
    <name type="scientific">Anaerobacterium chartisolvens</name>
    <dbReference type="NCBI Taxonomy" id="1297424"/>
    <lineage>
        <taxon>Bacteria</taxon>
        <taxon>Bacillati</taxon>
        <taxon>Bacillota</taxon>
        <taxon>Clostridia</taxon>
        <taxon>Eubacteriales</taxon>
        <taxon>Oscillospiraceae</taxon>
        <taxon>Anaerobacterium</taxon>
    </lineage>
</organism>
<dbReference type="Gene3D" id="1.20.1500.10">
    <property type="entry name" value="YheA/YmcA-like"/>
    <property type="match status" value="1"/>
</dbReference>
<gene>
    <name evidence="1" type="ORF">DFR58_13023</name>
</gene>
<protein>
    <submittedName>
        <fullName evidence="1">Cell fate (Sporulation/competence/biofilm development) regulator YlbF (YheA/YmcA/DUF963 family)</fullName>
    </submittedName>
</protein>
<dbReference type="InterPro" id="IPR010368">
    <property type="entry name" value="Com_YlbF"/>
</dbReference>
<evidence type="ECO:0000313" key="2">
    <source>
        <dbReference type="Proteomes" id="UP000253034"/>
    </source>
</evidence>
<dbReference type="InterPro" id="IPR052767">
    <property type="entry name" value="Bact_com_dev_regulator"/>
</dbReference>
<dbReference type="RefSeq" id="WP_114299549.1">
    <property type="nucleotide sequence ID" value="NZ_QPJT01000030.1"/>
</dbReference>
<proteinExistence type="predicted"/>
<evidence type="ECO:0000313" key="1">
    <source>
        <dbReference type="EMBL" id="RCX10357.1"/>
    </source>
</evidence>
<dbReference type="InterPro" id="IPR023378">
    <property type="entry name" value="YheA/YmcA-like_dom_sf"/>
</dbReference>
<dbReference type="PANTHER" id="PTHR38448:SF1">
    <property type="entry name" value="YLBF FAMILY REGULATOR"/>
    <property type="match status" value="1"/>
</dbReference>
<reference evidence="1 2" key="1">
    <citation type="submission" date="2018-07" db="EMBL/GenBank/DDBJ databases">
        <title>Genomic Encyclopedia of Type Strains, Phase IV (KMG-IV): sequencing the most valuable type-strain genomes for metagenomic binning, comparative biology and taxonomic classification.</title>
        <authorList>
            <person name="Goeker M."/>
        </authorList>
    </citation>
    <scope>NUCLEOTIDE SEQUENCE [LARGE SCALE GENOMIC DNA]</scope>
    <source>
        <strain evidence="1 2">DSM 27016</strain>
    </source>
</reference>
<dbReference type="PANTHER" id="PTHR38448">
    <property type="entry name" value="REGULATORY PROTEIN YLBF-RELATED"/>
    <property type="match status" value="1"/>
</dbReference>
<dbReference type="OrthoDB" id="2112157at2"/>
<dbReference type="Pfam" id="PF06133">
    <property type="entry name" value="Com_YlbF"/>
    <property type="match status" value="1"/>
</dbReference>
<dbReference type="Proteomes" id="UP000253034">
    <property type="component" value="Unassembled WGS sequence"/>
</dbReference>
<comment type="caution">
    <text evidence="1">The sequence shown here is derived from an EMBL/GenBank/DDBJ whole genome shotgun (WGS) entry which is preliminary data.</text>
</comment>
<name>A0A369AQ79_9FIRM</name>
<sequence length="133" mass="14858">MDIIEKARELGLMIADSEQMSRLTRAEESMETDERARALMRDYKLLQTEAARALREDGVKPSAKGINERLEEKQREINSYGITKNYIEAKNEFDRLMSTINSVMIYAITGEEPCSTGGCGSCGGCGQHSSQQN</sequence>
<keyword evidence="2" id="KW-1185">Reference proteome</keyword>
<dbReference type="SUPFAM" id="SSF158622">
    <property type="entry name" value="YheA/YmcA-like"/>
    <property type="match status" value="1"/>
</dbReference>
<accession>A0A369AQ79</accession>
<dbReference type="EMBL" id="QPJT01000030">
    <property type="protein sequence ID" value="RCX10357.1"/>
    <property type="molecule type" value="Genomic_DNA"/>
</dbReference>
<dbReference type="AlphaFoldDB" id="A0A369AQ79"/>